<evidence type="ECO:0000313" key="3">
    <source>
        <dbReference type="EMBL" id="KAA2375436.1"/>
    </source>
</evidence>
<dbReference type="AlphaFoldDB" id="A0A5B3G4D4"/>
<accession>A0A5B3G4D4</accession>
<dbReference type="InterPro" id="IPR018550">
    <property type="entry name" value="Lipid-A_deacylase-rel"/>
</dbReference>
<dbReference type="EMBL" id="VVXK01000015">
    <property type="protein sequence ID" value="KAA2368321.1"/>
    <property type="molecule type" value="Genomic_DNA"/>
</dbReference>
<name>A0A5B3G4D4_9BACT</name>
<protein>
    <submittedName>
        <fullName evidence="2">Acyloxyacyl hydrolase</fullName>
    </submittedName>
</protein>
<dbReference type="RefSeq" id="WP_149885966.1">
    <property type="nucleotide sequence ID" value="NZ_DBFBVY010000167.1"/>
</dbReference>
<feature type="signal peptide" evidence="1">
    <location>
        <begin position="1"/>
        <end position="26"/>
    </location>
</feature>
<evidence type="ECO:0000256" key="1">
    <source>
        <dbReference type="SAM" id="SignalP"/>
    </source>
</evidence>
<evidence type="ECO:0000313" key="4">
    <source>
        <dbReference type="Proteomes" id="UP000322658"/>
    </source>
</evidence>
<gene>
    <name evidence="3" type="ORF">F2Y07_08495</name>
    <name evidence="2" type="ORF">F2Y13_10735</name>
</gene>
<dbReference type="EMBL" id="VVXJ01000016">
    <property type="protein sequence ID" value="KAA2375436.1"/>
    <property type="molecule type" value="Genomic_DNA"/>
</dbReference>
<keyword evidence="1" id="KW-0732">Signal</keyword>
<dbReference type="Proteomes" id="UP000323567">
    <property type="component" value="Unassembled WGS sequence"/>
</dbReference>
<dbReference type="Pfam" id="PF09411">
    <property type="entry name" value="PagL"/>
    <property type="match status" value="1"/>
</dbReference>
<organism evidence="2 5">
    <name type="scientific">Alistipes shahii</name>
    <dbReference type="NCBI Taxonomy" id="328814"/>
    <lineage>
        <taxon>Bacteria</taxon>
        <taxon>Pseudomonadati</taxon>
        <taxon>Bacteroidota</taxon>
        <taxon>Bacteroidia</taxon>
        <taxon>Bacteroidales</taxon>
        <taxon>Rikenellaceae</taxon>
        <taxon>Alistipes</taxon>
    </lineage>
</organism>
<evidence type="ECO:0000313" key="2">
    <source>
        <dbReference type="EMBL" id="KAA2368321.1"/>
    </source>
</evidence>
<reference evidence="4 5" key="1">
    <citation type="journal article" date="2019" name="Nat. Med.">
        <title>A library of human gut bacterial isolates paired with longitudinal multiomics data enables mechanistic microbiome research.</title>
        <authorList>
            <person name="Poyet M."/>
            <person name="Groussin M."/>
            <person name="Gibbons S.M."/>
            <person name="Avila-Pacheco J."/>
            <person name="Jiang X."/>
            <person name="Kearney S.M."/>
            <person name="Perrotta A.R."/>
            <person name="Berdy B."/>
            <person name="Zhao S."/>
            <person name="Lieberman T.D."/>
            <person name="Swanson P.K."/>
            <person name="Smith M."/>
            <person name="Roesemann S."/>
            <person name="Alexander J.E."/>
            <person name="Rich S.A."/>
            <person name="Livny J."/>
            <person name="Vlamakis H."/>
            <person name="Clish C."/>
            <person name="Bullock K."/>
            <person name="Deik A."/>
            <person name="Scott J."/>
            <person name="Pierce K.A."/>
            <person name="Xavier R.J."/>
            <person name="Alm E.J."/>
        </authorList>
    </citation>
    <scope>NUCLEOTIDE SEQUENCE [LARGE SCALE GENOMIC DNA]</scope>
    <source>
        <strain evidence="3 4">BIOML-A1</strain>
        <strain evidence="2 5">BIOML-A2</strain>
    </source>
</reference>
<comment type="caution">
    <text evidence="2">The sequence shown here is derived from an EMBL/GenBank/DDBJ whole genome shotgun (WGS) entry which is preliminary data.</text>
</comment>
<dbReference type="Proteomes" id="UP000322658">
    <property type="component" value="Unassembled WGS sequence"/>
</dbReference>
<feature type="chain" id="PRO_5036138410" evidence="1">
    <location>
        <begin position="27"/>
        <end position="482"/>
    </location>
</feature>
<dbReference type="GO" id="GO:0016787">
    <property type="term" value="F:hydrolase activity"/>
    <property type="evidence" value="ECO:0007669"/>
    <property type="project" value="UniProtKB-KW"/>
</dbReference>
<proteinExistence type="predicted"/>
<evidence type="ECO:0000313" key="5">
    <source>
        <dbReference type="Proteomes" id="UP000323567"/>
    </source>
</evidence>
<keyword evidence="2" id="KW-0378">Hydrolase</keyword>
<sequence>MKFALRAPILKYTLFGMLFLNSPAQASEPRSKRMEKTAAEVIAADSAAIPKGWDNDCRASYKAGYEAGYRAGYLHGRRTATQPHSSGRMSATRYADGSIVPTRDTTASGRRFMHRIGAEFRPEYIFPTNPFVEGENRAGQPIDLSLSGHLRYSFQFRPGSIPDQIYGGAYQGIGAAYYDFGNPDELGNPIAVYLFQGARIARISPRLSFNYEWNFGLSFGWKPYDDAVNPLNKMMGSKMNAYLNADFFLDWRVTREVDFTAGLSLTHFSNGNTKFPNAGLNAVGLRAGLTYNFGRKSAEMAPRTVCPAFPRHFSYDLTFFGSWRRKGIEVGDKQYAAPDAYTVLGFNFASMYNFGYKFRAGVSLDGVYDGSANIAIADQIVEMGSSADLAVEKPGVDRQLALGVSARAEFVMPYFNIGVGLGTNFLHKGGDLKAFYQMLTLKVAVTRSSYVHIGYSLRDFHMPNFLMLGVGYRFNNKYPRHR</sequence>
<dbReference type="Gene3D" id="2.40.160.20">
    <property type="match status" value="1"/>
</dbReference>